<evidence type="ECO:0000313" key="5">
    <source>
        <dbReference type="EMBL" id="NYH25977.1"/>
    </source>
</evidence>
<evidence type="ECO:0000256" key="1">
    <source>
        <dbReference type="ARBA" id="ARBA00023015"/>
    </source>
</evidence>
<sequence length="121" mass="13590">MKQRNNSNCPICYSLDIFGDRWTLLIVRDMVANHKQYYREFLGSDEGISTNILADRLKNLVEHGLVTKEDDPENRSQSVYHPTEKALALGPVLEAIMDWGLKYGPESLTPPPGWQAATAAS</sequence>
<feature type="domain" description="HTH hxlR-type" evidence="4">
    <location>
        <begin position="9"/>
        <end position="108"/>
    </location>
</feature>
<dbReference type="PANTHER" id="PTHR33204:SF37">
    <property type="entry name" value="HTH-TYPE TRANSCRIPTIONAL REGULATOR YODB"/>
    <property type="match status" value="1"/>
</dbReference>
<comment type="caution">
    <text evidence="5">The sequence shown here is derived from an EMBL/GenBank/DDBJ whole genome shotgun (WGS) entry which is preliminary data.</text>
</comment>
<evidence type="ECO:0000256" key="2">
    <source>
        <dbReference type="ARBA" id="ARBA00023125"/>
    </source>
</evidence>
<dbReference type="Pfam" id="PF01638">
    <property type="entry name" value="HxlR"/>
    <property type="match status" value="1"/>
</dbReference>
<dbReference type="GO" id="GO:0003677">
    <property type="term" value="F:DNA binding"/>
    <property type="evidence" value="ECO:0007669"/>
    <property type="project" value="UniProtKB-KW"/>
</dbReference>
<accession>A0A7Y9WRZ3</accession>
<dbReference type="PANTHER" id="PTHR33204">
    <property type="entry name" value="TRANSCRIPTIONAL REGULATOR, MARR FAMILY"/>
    <property type="match status" value="1"/>
</dbReference>
<reference evidence="5 6" key="1">
    <citation type="submission" date="2020-07" db="EMBL/GenBank/DDBJ databases">
        <title>Exploring microbial biodiversity for novel pathways involved in the catabolism of aromatic compounds derived from lignin.</title>
        <authorList>
            <person name="Elkins J."/>
        </authorList>
    </citation>
    <scope>NUCLEOTIDE SEQUENCE [LARGE SCALE GENOMIC DNA]</scope>
    <source>
        <strain evidence="5 6">H2C3C</strain>
    </source>
</reference>
<evidence type="ECO:0000259" key="4">
    <source>
        <dbReference type="PROSITE" id="PS51118"/>
    </source>
</evidence>
<dbReference type="RefSeq" id="WP_179745733.1">
    <property type="nucleotide sequence ID" value="NZ_JACCAS010000002.1"/>
</dbReference>
<dbReference type="Proteomes" id="UP000540929">
    <property type="component" value="Unassembled WGS sequence"/>
</dbReference>
<dbReference type="SUPFAM" id="SSF46785">
    <property type="entry name" value="Winged helix' DNA-binding domain"/>
    <property type="match status" value="1"/>
</dbReference>
<dbReference type="Gene3D" id="1.10.10.10">
    <property type="entry name" value="Winged helix-like DNA-binding domain superfamily/Winged helix DNA-binding domain"/>
    <property type="match status" value="1"/>
</dbReference>
<keyword evidence="2 5" id="KW-0238">DNA-binding</keyword>
<name>A0A7Y9WRZ3_9BURK</name>
<keyword evidence="1" id="KW-0805">Transcription regulation</keyword>
<gene>
    <name evidence="5" type="ORF">GGD40_005548</name>
</gene>
<evidence type="ECO:0000256" key="3">
    <source>
        <dbReference type="ARBA" id="ARBA00023163"/>
    </source>
</evidence>
<keyword evidence="6" id="KW-1185">Reference proteome</keyword>
<dbReference type="EMBL" id="JACCAS010000002">
    <property type="protein sequence ID" value="NYH25977.1"/>
    <property type="molecule type" value="Genomic_DNA"/>
</dbReference>
<dbReference type="InterPro" id="IPR036388">
    <property type="entry name" value="WH-like_DNA-bd_sf"/>
</dbReference>
<protein>
    <submittedName>
        <fullName evidence="5">DNA-binding HxlR family transcriptional regulator</fullName>
    </submittedName>
</protein>
<dbReference type="PROSITE" id="PS51118">
    <property type="entry name" value="HTH_HXLR"/>
    <property type="match status" value="1"/>
</dbReference>
<keyword evidence="3" id="KW-0804">Transcription</keyword>
<dbReference type="AlphaFoldDB" id="A0A7Y9WRZ3"/>
<evidence type="ECO:0000313" key="6">
    <source>
        <dbReference type="Proteomes" id="UP000540929"/>
    </source>
</evidence>
<dbReference type="InterPro" id="IPR036390">
    <property type="entry name" value="WH_DNA-bd_sf"/>
</dbReference>
<proteinExistence type="predicted"/>
<organism evidence="5 6">
    <name type="scientific">Paraburkholderia bryophila</name>
    <dbReference type="NCBI Taxonomy" id="420952"/>
    <lineage>
        <taxon>Bacteria</taxon>
        <taxon>Pseudomonadati</taxon>
        <taxon>Pseudomonadota</taxon>
        <taxon>Betaproteobacteria</taxon>
        <taxon>Burkholderiales</taxon>
        <taxon>Burkholderiaceae</taxon>
        <taxon>Paraburkholderia</taxon>
    </lineage>
</organism>
<dbReference type="InterPro" id="IPR002577">
    <property type="entry name" value="HTH_HxlR"/>
</dbReference>